<gene>
    <name evidence="1" type="ORF">IAA86_02370</name>
</gene>
<proteinExistence type="predicted"/>
<dbReference type="EMBL" id="DVJQ01000021">
    <property type="protein sequence ID" value="HIS73848.1"/>
    <property type="molecule type" value="Genomic_DNA"/>
</dbReference>
<protein>
    <submittedName>
        <fullName evidence="1">Uncharacterized protein</fullName>
    </submittedName>
</protein>
<dbReference type="AlphaFoldDB" id="A0A9D1FHW2"/>
<name>A0A9D1FHW2_9BACT</name>
<reference evidence="1" key="1">
    <citation type="submission" date="2020-10" db="EMBL/GenBank/DDBJ databases">
        <authorList>
            <person name="Gilroy R."/>
        </authorList>
    </citation>
    <scope>NUCLEOTIDE SEQUENCE</scope>
    <source>
        <strain evidence="1">CHK152-2871</strain>
    </source>
</reference>
<dbReference type="Proteomes" id="UP000886865">
    <property type="component" value="Unassembled WGS sequence"/>
</dbReference>
<comment type="caution">
    <text evidence="1">The sequence shown here is derived from an EMBL/GenBank/DDBJ whole genome shotgun (WGS) entry which is preliminary data.</text>
</comment>
<sequence>MKKCPFKLEQCNSDCALFVSKEELNELVVNRLKAIGVYSDKLGGLCSLKSMGLAQLRYMFENTTVYNNKN</sequence>
<accession>A0A9D1FHW2</accession>
<evidence type="ECO:0000313" key="1">
    <source>
        <dbReference type="EMBL" id="HIS73848.1"/>
    </source>
</evidence>
<reference evidence="1" key="2">
    <citation type="journal article" date="2021" name="PeerJ">
        <title>Extensive microbial diversity within the chicken gut microbiome revealed by metagenomics and culture.</title>
        <authorList>
            <person name="Gilroy R."/>
            <person name="Ravi A."/>
            <person name="Getino M."/>
            <person name="Pursley I."/>
            <person name="Horton D.L."/>
            <person name="Alikhan N.F."/>
            <person name="Baker D."/>
            <person name="Gharbi K."/>
            <person name="Hall N."/>
            <person name="Watson M."/>
            <person name="Adriaenssens E.M."/>
            <person name="Foster-Nyarko E."/>
            <person name="Jarju S."/>
            <person name="Secka A."/>
            <person name="Antonio M."/>
            <person name="Oren A."/>
            <person name="Chaudhuri R.R."/>
            <person name="La Ragione R."/>
            <person name="Hildebrand F."/>
            <person name="Pallen M.J."/>
        </authorList>
    </citation>
    <scope>NUCLEOTIDE SEQUENCE</scope>
    <source>
        <strain evidence="1">CHK152-2871</strain>
    </source>
</reference>
<evidence type="ECO:0000313" key="2">
    <source>
        <dbReference type="Proteomes" id="UP000886865"/>
    </source>
</evidence>
<organism evidence="1 2">
    <name type="scientific">Candidatus Galligastranaerophilus intestinavium</name>
    <dbReference type="NCBI Taxonomy" id="2840836"/>
    <lineage>
        <taxon>Bacteria</taxon>
        <taxon>Candidatus Galligastranaerophilus</taxon>
    </lineage>
</organism>